<evidence type="ECO:0000313" key="2">
    <source>
        <dbReference type="Proteomes" id="UP000694018"/>
    </source>
</evidence>
<name>A0A8F5GTK8_SACSH</name>
<reference evidence="1" key="1">
    <citation type="journal article" date="2021" name="Environ. Microbiol.">
        <title>New insights into the diversity and evolution of the archaeal mobilome from three complete genomes of Saccharolobus shibatae.</title>
        <authorList>
            <person name="Medvedeva S."/>
            <person name="Brandt D."/>
            <person name="Cvirkaite-Krupovic V."/>
            <person name="Liu Y."/>
            <person name="Severinov K."/>
            <person name="Ishino S."/>
            <person name="Ishino Y."/>
            <person name="Prangishvili D."/>
            <person name="Kalinowski J."/>
            <person name="Krupovic M."/>
        </authorList>
    </citation>
    <scope>NUCLEOTIDE SEQUENCE</scope>
    <source>
        <strain evidence="1">B12</strain>
    </source>
</reference>
<dbReference type="KEGG" id="sshi:J5U23_01907"/>
<dbReference type="EMBL" id="CP077717">
    <property type="protein sequence ID" value="QXJ29038.1"/>
    <property type="molecule type" value="Genomic_DNA"/>
</dbReference>
<proteinExistence type="predicted"/>
<dbReference type="Proteomes" id="UP000694018">
    <property type="component" value="Chromosome"/>
</dbReference>
<protein>
    <submittedName>
        <fullName evidence="1">Uncharacterized protein</fullName>
    </submittedName>
</protein>
<dbReference type="AlphaFoldDB" id="A0A8F5GTK8"/>
<sequence length="35" mass="4118">MNKKLTQKAFDNFKASIEDLIKLYKESKLDKEKTA</sequence>
<evidence type="ECO:0000313" key="1">
    <source>
        <dbReference type="EMBL" id="QXJ29038.1"/>
    </source>
</evidence>
<organism evidence="1 2">
    <name type="scientific">Saccharolobus shibatae (strain ATCC 51178 / DSM 5389 / JCM 8931 / NBRC 15437 / B12)</name>
    <name type="common">Sulfolobus shibatae</name>
    <dbReference type="NCBI Taxonomy" id="523848"/>
    <lineage>
        <taxon>Archaea</taxon>
        <taxon>Thermoproteota</taxon>
        <taxon>Thermoprotei</taxon>
        <taxon>Sulfolobales</taxon>
        <taxon>Sulfolobaceae</taxon>
        <taxon>Saccharolobus</taxon>
    </lineage>
</organism>
<gene>
    <name evidence="1" type="ORF">J5U23_01907</name>
</gene>
<accession>A0A8F5GTK8</accession>